<geneLocation type="plastid" evidence="9"/>
<accession>A0A4D6BJS6</accession>
<evidence type="ECO:0000313" key="9">
    <source>
        <dbReference type="EMBL" id="QBX88326.1"/>
    </source>
</evidence>
<keyword evidence="4 6" id="KW-1133">Transmembrane helix</keyword>
<dbReference type="InterPro" id="IPR023494">
    <property type="entry name" value="Cyt_c_bgen_Ccs1/CcsB/ResB"/>
</dbReference>
<feature type="transmembrane region" description="Helical" evidence="7">
    <location>
        <begin position="12"/>
        <end position="37"/>
    </location>
</feature>
<comment type="similarity">
    <text evidence="6">Belongs to the Ccs1/CcsB family.</text>
</comment>
<dbReference type="PANTHER" id="PTHR31566:SF0">
    <property type="entry name" value="CYTOCHROME C BIOGENESIS PROTEIN CCS1, CHLOROPLASTIC"/>
    <property type="match status" value="1"/>
</dbReference>
<evidence type="ECO:0000256" key="1">
    <source>
        <dbReference type="ARBA" id="ARBA00004141"/>
    </source>
</evidence>
<dbReference type="HAMAP" id="MF_01392">
    <property type="entry name" value="CytC_Ccs1"/>
    <property type="match status" value="1"/>
</dbReference>
<organism evidence="9">
    <name type="scientific">Acrochaetium secundatum</name>
    <dbReference type="NCBI Taxonomy" id="209631"/>
    <lineage>
        <taxon>Eukaryota</taxon>
        <taxon>Rhodophyta</taxon>
        <taxon>Florideophyceae</taxon>
        <taxon>Nemaliophycidae</taxon>
        <taxon>Acrochaetiales</taxon>
        <taxon>Acrochaetiaceae</taxon>
        <taxon>Acrochaetium</taxon>
    </lineage>
</organism>
<dbReference type="AlphaFoldDB" id="A0A4D6BJS6"/>
<dbReference type="InterPro" id="IPR007816">
    <property type="entry name" value="ResB-like_domain"/>
</dbReference>
<comment type="function">
    <text evidence="6">Required during biogenesis of c-type cytochromes (cytochrome c6 and cytochrome f) at the step of heme attachment.</text>
</comment>
<keyword evidence="3 6" id="KW-0201">Cytochrome c-type biogenesis</keyword>
<evidence type="ECO:0000256" key="4">
    <source>
        <dbReference type="ARBA" id="ARBA00022989"/>
    </source>
</evidence>
<evidence type="ECO:0000259" key="8">
    <source>
        <dbReference type="Pfam" id="PF05140"/>
    </source>
</evidence>
<evidence type="ECO:0000256" key="7">
    <source>
        <dbReference type="SAM" id="Phobius"/>
    </source>
</evidence>
<gene>
    <name evidence="6 9" type="primary">ccs1</name>
    <name evidence="6" type="synonym">ccsB</name>
</gene>
<keyword evidence="9" id="KW-0934">Plastid</keyword>
<feature type="transmembrane region" description="Helical" evidence="7">
    <location>
        <begin position="77"/>
        <end position="102"/>
    </location>
</feature>
<keyword evidence="6" id="KW-0793">Thylakoid</keyword>
<dbReference type="EMBL" id="MH026107">
    <property type="protein sequence ID" value="QBX88326.1"/>
    <property type="molecule type" value="Genomic_DNA"/>
</dbReference>
<comment type="subcellular location">
    <subcellularLocation>
        <location evidence="6">Cellular thylakoid membrane</location>
        <topology evidence="6">Multi-pass membrane protein</topology>
    </subcellularLocation>
    <subcellularLocation>
        <location evidence="1">Membrane</location>
        <topology evidence="1">Multi-pass membrane protein</topology>
    </subcellularLocation>
</comment>
<dbReference type="Pfam" id="PF05140">
    <property type="entry name" value="ResB"/>
    <property type="match status" value="2"/>
</dbReference>
<dbReference type="GeneID" id="40138420"/>
<evidence type="ECO:0000256" key="2">
    <source>
        <dbReference type="ARBA" id="ARBA00022692"/>
    </source>
</evidence>
<protein>
    <recommendedName>
        <fullName evidence="6">Cytochrome c biogenesis protein CcsB</fullName>
    </recommendedName>
</protein>
<keyword evidence="2 6" id="KW-0812">Transmembrane</keyword>
<dbReference type="PANTHER" id="PTHR31566">
    <property type="entry name" value="CYTOCHROME C BIOGENESIS PROTEIN CCS1, CHLOROPLASTIC"/>
    <property type="match status" value="1"/>
</dbReference>
<reference evidence="9" key="1">
    <citation type="journal article" date="2019" name="Phycologia">
        <title>Chloroplast and mitochondrial genomes of Balbiania investiens (Balbianiales, Nemaliophycidae).</title>
        <authorList>
            <person name="Evans J.R."/>
            <person name="StAmour N."/>
            <person name="Verbruggen H."/>
            <person name="Salomaki E.D."/>
            <person name="Vis M.L."/>
        </authorList>
    </citation>
    <scope>NUCLEOTIDE SEQUENCE</scope>
</reference>
<proteinExistence type="inferred from homology"/>
<dbReference type="RefSeq" id="YP_009628543.1">
    <property type="nucleotide sequence ID" value="NC_042170.1"/>
</dbReference>
<feature type="transmembrane region" description="Helical" evidence="7">
    <location>
        <begin position="165"/>
        <end position="188"/>
    </location>
</feature>
<feature type="domain" description="ResB-like" evidence="8">
    <location>
        <begin position="353"/>
        <end position="420"/>
    </location>
</feature>
<dbReference type="GO" id="GO:0017004">
    <property type="term" value="P:cytochrome complex assembly"/>
    <property type="evidence" value="ECO:0007669"/>
    <property type="project" value="UniProtKB-UniRule"/>
</dbReference>
<feature type="domain" description="ResB-like" evidence="8">
    <location>
        <begin position="19"/>
        <end position="285"/>
    </location>
</feature>
<evidence type="ECO:0000256" key="6">
    <source>
        <dbReference type="HAMAP-Rule" id="MF_01392"/>
    </source>
</evidence>
<feature type="transmembrane region" description="Helical" evidence="7">
    <location>
        <begin position="372"/>
        <end position="392"/>
    </location>
</feature>
<dbReference type="GO" id="GO:0042651">
    <property type="term" value="C:thylakoid membrane"/>
    <property type="evidence" value="ECO:0007669"/>
    <property type="project" value="UniProtKB-UniRule"/>
</dbReference>
<name>A0A4D6BJS6_9FLOR</name>
<keyword evidence="5 6" id="KW-0472">Membrane</keyword>
<evidence type="ECO:0000256" key="3">
    <source>
        <dbReference type="ARBA" id="ARBA00022748"/>
    </source>
</evidence>
<sequence length="429" mass="50367">MKFKFVFWNQLKYLGNLTFSIVLLLIISLISLVGTIIEQDNNLEYYQEKYPLDTNNLFALNWEVIEQFKLNQIYNSWLFLGLLLIFSLSLIICTFSTQLPSLKNARQWKFKRNISINKQLYSQNYNLFKSFSTIGCYMNQSEYYIFYQKYYLYCYKGLQGKLAPIFVHLSILLLLSGSVTSLLTSFSIQEMVPAGEMFNMQNVINSGSLSSIPNNISGRVNNFEIDYYSNRSIKQFYSFITLKDNTHQNFKKKLISVNDPLYFKDLTIYQTDWQINGIRLEVNDKKSIQIPVKKLDNNNQAYWFANLQYNKTNSYSFIISNIDGNIACYNREGRFLHLLQVKQRNTIDYVPIKITDILTSTGLQIKQDSGVWIIYLSFLFLMLSILISYISYSQVWLTIDHSILKISGTTNRAEINFEEDMYKLKKFLL</sequence>
<comment type="subunit">
    <text evidence="6">May interact with CcsA.</text>
</comment>
<evidence type="ECO:0000256" key="5">
    <source>
        <dbReference type="ARBA" id="ARBA00023136"/>
    </source>
</evidence>